<dbReference type="OrthoDB" id="3215033at2"/>
<reference evidence="1 2" key="1">
    <citation type="submission" date="2018-03" db="EMBL/GenBank/DDBJ databases">
        <title>Genome assembly of novel Miniimonas species PCH200.</title>
        <authorList>
            <person name="Thakur V."/>
            <person name="Kumar V."/>
            <person name="Singh D."/>
        </authorList>
    </citation>
    <scope>NUCLEOTIDE SEQUENCE [LARGE SCALE GENOMIC DNA]</scope>
    <source>
        <strain evidence="1 2">PCH200</strain>
    </source>
</reference>
<dbReference type="InterPro" id="IPR021408">
    <property type="entry name" value="DUF3046"/>
</dbReference>
<name>A0A2U1ZSU8_9MICO</name>
<protein>
    <submittedName>
        <fullName evidence="1">DUF3046 domain-containing protein</fullName>
    </submittedName>
</protein>
<keyword evidence="2" id="KW-1185">Reference proteome</keyword>
<dbReference type="Proteomes" id="UP000245166">
    <property type="component" value="Unassembled WGS sequence"/>
</dbReference>
<dbReference type="Pfam" id="PF11248">
    <property type="entry name" value="DUF3046"/>
    <property type="match status" value="1"/>
</dbReference>
<dbReference type="AlphaFoldDB" id="A0A2U1ZSU8"/>
<dbReference type="EMBL" id="PYHR01000002">
    <property type="protein sequence ID" value="PWD50057.1"/>
    <property type="molecule type" value="Genomic_DNA"/>
</dbReference>
<comment type="caution">
    <text evidence="1">The sequence shown here is derived from an EMBL/GenBank/DDBJ whole genome shotgun (WGS) entry which is preliminary data.</text>
</comment>
<proteinExistence type="predicted"/>
<evidence type="ECO:0000313" key="1">
    <source>
        <dbReference type="EMBL" id="PWD50057.1"/>
    </source>
</evidence>
<accession>A0A2U1ZSU8</accession>
<dbReference type="RefSeq" id="WP_109228441.1">
    <property type="nucleotide sequence ID" value="NZ_PYHR01000002.1"/>
</dbReference>
<sequence length="80" mass="9048">MRHSEFWSVMEQVFGASYARSLGGDLVMSALDGRTADQALEAGVPPREVWEAVCDATGQDDATRWLHREDARSARRRRRV</sequence>
<organism evidence="1 2">
    <name type="scientific">Serinibacter arcticus</name>
    <dbReference type="NCBI Taxonomy" id="1655435"/>
    <lineage>
        <taxon>Bacteria</taxon>
        <taxon>Bacillati</taxon>
        <taxon>Actinomycetota</taxon>
        <taxon>Actinomycetes</taxon>
        <taxon>Micrococcales</taxon>
        <taxon>Beutenbergiaceae</taxon>
        <taxon>Serinibacter</taxon>
    </lineage>
</organism>
<gene>
    <name evidence="1" type="ORF">C8046_04580</name>
</gene>
<evidence type="ECO:0000313" key="2">
    <source>
        <dbReference type="Proteomes" id="UP000245166"/>
    </source>
</evidence>